<dbReference type="RefSeq" id="WP_170864791.1">
    <property type="nucleotide sequence ID" value="NZ_FODV01000005.1"/>
</dbReference>
<keyword evidence="2" id="KW-1185">Reference proteome</keyword>
<protein>
    <recommendedName>
        <fullName evidence="3">DUF1059 domain-containing protein</fullName>
    </recommendedName>
</protein>
<evidence type="ECO:0008006" key="3">
    <source>
        <dbReference type="Google" id="ProtNLM"/>
    </source>
</evidence>
<dbReference type="AlphaFoldDB" id="A0A1H8SQQ1"/>
<dbReference type="EMBL" id="FODV01000005">
    <property type="protein sequence ID" value="SEO80668.1"/>
    <property type="molecule type" value="Genomic_DNA"/>
</dbReference>
<evidence type="ECO:0000313" key="2">
    <source>
        <dbReference type="Proteomes" id="UP000199126"/>
    </source>
</evidence>
<sequence length="46" mass="5168">MATTVYHVVCRDCNVESLVDTETAAEQLVDSHVTESDHTVEFDRVD</sequence>
<accession>A0A1H8SQQ1</accession>
<reference evidence="2" key="1">
    <citation type="submission" date="2016-10" db="EMBL/GenBank/DDBJ databases">
        <authorList>
            <person name="Varghese N."/>
            <person name="Submissions S."/>
        </authorList>
    </citation>
    <scope>NUCLEOTIDE SEQUENCE [LARGE SCALE GENOMIC DNA]</scope>
    <source>
        <strain evidence="2">CGMCC 1.10121</strain>
    </source>
</reference>
<evidence type="ECO:0000313" key="1">
    <source>
        <dbReference type="EMBL" id="SEO80668.1"/>
    </source>
</evidence>
<dbReference type="Proteomes" id="UP000199126">
    <property type="component" value="Unassembled WGS sequence"/>
</dbReference>
<organism evidence="1 2">
    <name type="scientific">Halogranum amylolyticum</name>
    <dbReference type="NCBI Taxonomy" id="660520"/>
    <lineage>
        <taxon>Archaea</taxon>
        <taxon>Methanobacteriati</taxon>
        <taxon>Methanobacteriota</taxon>
        <taxon>Stenosarchaea group</taxon>
        <taxon>Halobacteria</taxon>
        <taxon>Halobacteriales</taxon>
        <taxon>Haloferacaceae</taxon>
    </lineage>
</organism>
<name>A0A1H8SQQ1_9EURY</name>
<gene>
    <name evidence="1" type="ORF">SAMN04487948_105250</name>
</gene>
<dbReference type="OrthoDB" id="284643at2157"/>
<proteinExistence type="predicted"/>